<gene>
    <name evidence="1" type="primary">LMBR1</name>
</gene>
<dbReference type="InterPro" id="IPR008075">
    <property type="entry name" value="LIMR"/>
</dbReference>
<dbReference type="PANTHER" id="PTHR12625">
    <property type="entry name" value="LIPOCALIN-1 INTERACTING MEMBRANE RECEPTOR LIMR"/>
    <property type="match status" value="1"/>
</dbReference>
<organism evidence="1 2">
    <name type="scientific">Macaca nemestrina</name>
    <name type="common">Pig-tailed macaque</name>
    <dbReference type="NCBI Taxonomy" id="9545"/>
    <lineage>
        <taxon>Eukaryota</taxon>
        <taxon>Metazoa</taxon>
        <taxon>Chordata</taxon>
        <taxon>Craniata</taxon>
        <taxon>Vertebrata</taxon>
        <taxon>Euteleostomi</taxon>
        <taxon>Mammalia</taxon>
        <taxon>Eutheria</taxon>
        <taxon>Euarchontoglires</taxon>
        <taxon>Primates</taxon>
        <taxon>Haplorrhini</taxon>
        <taxon>Catarrhini</taxon>
        <taxon>Cercopithecidae</taxon>
        <taxon>Cercopithecinae</taxon>
        <taxon>Macaca</taxon>
    </lineage>
</organism>
<accession>A0A2K6BBU0</accession>
<dbReference type="Ensembl" id="ENSMNET00000033010.1">
    <property type="protein sequence ID" value="ENSMNEP00000008841.1"/>
    <property type="gene ID" value="ENSMNEG00000028893.1"/>
</dbReference>
<evidence type="ECO:0000313" key="1">
    <source>
        <dbReference type="Ensembl" id="ENSMNEP00000008841.1"/>
    </source>
</evidence>
<keyword evidence="2" id="KW-1185">Reference proteome</keyword>
<dbReference type="Proteomes" id="UP000233120">
    <property type="component" value="Unassembled WGS sequence"/>
</dbReference>
<dbReference type="GO" id="GO:0007165">
    <property type="term" value="P:signal transduction"/>
    <property type="evidence" value="ECO:0007669"/>
    <property type="project" value="TreeGrafter"/>
</dbReference>
<dbReference type="PANTHER" id="PTHR12625:SF1">
    <property type="entry name" value="LIMB REGION 1 PROTEIN HOMOLOG"/>
    <property type="match status" value="1"/>
</dbReference>
<sequence length="87" mass="9540">MVSSVVGFYSLRFFGNFTPKKDDTTMTKIIGNCVSILVLSSALPVMSRTLGLHKLHLSNTSRDSETASSARDTGFHHVQALMCLFCL</sequence>
<dbReference type="GO" id="GO:0004888">
    <property type="term" value="F:transmembrane signaling receptor activity"/>
    <property type="evidence" value="ECO:0007669"/>
    <property type="project" value="TreeGrafter"/>
</dbReference>
<dbReference type="AlphaFoldDB" id="A0A2K6BBU0"/>
<reference evidence="1" key="2">
    <citation type="submission" date="2025-09" db="UniProtKB">
        <authorList>
            <consortium name="Ensembl"/>
        </authorList>
    </citation>
    <scope>IDENTIFICATION</scope>
</reference>
<name>A0A2K6BBU0_MACNE</name>
<dbReference type="GeneTree" id="ENSGT00390000007809"/>
<proteinExistence type="predicted"/>
<dbReference type="Bgee" id="ENSMNEG00000028893">
    <property type="expression patterns" value="Expressed in bone marrow and 12 other cell types or tissues"/>
</dbReference>
<reference evidence="1" key="1">
    <citation type="submission" date="2025-08" db="UniProtKB">
        <authorList>
            <consortium name="Ensembl"/>
        </authorList>
    </citation>
    <scope>IDENTIFICATION</scope>
</reference>
<dbReference type="GO" id="GO:0005886">
    <property type="term" value="C:plasma membrane"/>
    <property type="evidence" value="ECO:0007669"/>
    <property type="project" value="TreeGrafter"/>
</dbReference>
<protein>
    <submittedName>
        <fullName evidence="1">Limb development membrane protein 1</fullName>
    </submittedName>
</protein>
<evidence type="ECO:0000313" key="2">
    <source>
        <dbReference type="Proteomes" id="UP000233120"/>
    </source>
</evidence>